<name>A0ABQ8P929_9CRYT</name>
<evidence type="ECO:0000256" key="1">
    <source>
        <dbReference type="SAM" id="MobiDB-lite"/>
    </source>
</evidence>
<comment type="caution">
    <text evidence="3">The sequence shown here is derived from an EMBL/GenBank/DDBJ whole genome shotgun (WGS) entry which is preliminary data.</text>
</comment>
<protein>
    <submittedName>
        <fullName evidence="3">Uncharacterized protein</fullName>
    </submittedName>
</protein>
<dbReference type="Proteomes" id="UP001071777">
    <property type="component" value="Unassembled WGS sequence"/>
</dbReference>
<evidence type="ECO:0000313" key="4">
    <source>
        <dbReference type="Proteomes" id="UP001071777"/>
    </source>
</evidence>
<feature type="compositionally biased region" description="Basic and acidic residues" evidence="1">
    <location>
        <begin position="361"/>
        <end position="387"/>
    </location>
</feature>
<keyword evidence="2" id="KW-0732">Signal</keyword>
<feature type="compositionally biased region" description="Low complexity" evidence="1">
    <location>
        <begin position="290"/>
        <end position="301"/>
    </location>
</feature>
<feature type="compositionally biased region" description="Basic residues" evidence="1">
    <location>
        <begin position="351"/>
        <end position="360"/>
    </location>
</feature>
<proteinExistence type="predicted"/>
<feature type="signal peptide" evidence="2">
    <location>
        <begin position="1"/>
        <end position="24"/>
    </location>
</feature>
<feature type="compositionally biased region" description="Polar residues" evidence="1">
    <location>
        <begin position="237"/>
        <end position="252"/>
    </location>
</feature>
<evidence type="ECO:0000256" key="2">
    <source>
        <dbReference type="SAM" id="SignalP"/>
    </source>
</evidence>
<feature type="compositionally biased region" description="Basic and acidic residues" evidence="1">
    <location>
        <begin position="411"/>
        <end position="421"/>
    </location>
</feature>
<feature type="compositionally biased region" description="Basic residues" evidence="1">
    <location>
        <begin position="447"/>
        <end position="479"/>
    </location>
</feature>
<feature type="compositionally biased region" description="Basic residues" evidence="1">
    <location>
        <begin position="488"/>
        <end position="504"/>
    </location>
</feature>
<reference evidence="3" key="1">
    <citation type="submission" date="2022-10" db="EMBL/GenBank/DDBJ databases">
        <title>Adaptive evolution leads to modifications in subtelomeric GC content in a zoonotic Cryptosporidium species.</title>
        <authorList>
            <person name="Li J."/>
            <person name="Feng Y."/>
            <person name="Xiao L."/>
        </authorList>
    </citation>
    <scope>NUCLEOTIDE SEQUENCE</scope>
    <source>
        <strain evidence="3">25894</strain>
    </source>
</reference>
<feature type="chain" id="PRO_5046851660" evidence="2">
    <location>
        <begin position="25"/>
        <end position="686"/>
    </location>
</feature>
<dbReference type="EMBL" id="JAPCXB010000037">
    <property type="protein sequence ID" value="KAJ1613191.1"/>
    <property type="molecule type" value="Genomic_DNA"/>
</dbReference>
<sequence>MRISNICIFITCLIVLLQFDFIYTTDIPNNGDKAFIKLGLSTDNIESEVLKNCYSVICLLKGLIDLFSKFGSLSTLLTPNTSALIQELLKSKKGIDEQHTNTKQELLGRGYDLLFCLDTNTIKRISNVGRSLDEHLYADQTFQTGLLLELMDLIRVSIISITNLKAEIELNNGHTTESLRDVLLSLLEGLSDLVLKVSEDITPQPGSITDARGGLDNGQLQQYGDLYRGEDEDPNDNLANTSQQACSSSRNNDSNEDAKDSQGLTAEGSSRNKRGKKKKKGKSISDNQSEGGAEFGEGAQASTSVSAGGQEPEQPVAGPSSSSGGLDSNRERQKPSVSKQSEQADSTENRPKKHKSKKKHLNDNPEELRELPLVMRAEDINLDERGGAKQKRKGKRKSSEKTPKEGSIPGSRDHSLVDKPQEASGVSGSGLRPRGRSDSRSPGRSRSGSKSRASRRSRSGSRTRITRRSRSGSRARITRGSRSGSRSRGSRRSRSGSRTRRTRSGSRGIEPEAAQSTAPQGKELTIESQQLLFLVQEAEEKLKEVLDVELILKELSYELYNLFVKITKIYNEIVGRGHLYLGICSQIEILSQHLTKWFNENDVNDPDWRYSPMDAGGLLAKLPSSVASRKGTAARVCNIKDCCPVNHPDDKQTIGYVDCNCPYCDCNCIYCRSSDDSDSETIYNVD</sequence>
<accession>A0ABQ8P929</accession>
<evidence type="ECO:0000313" key="3">
    <source>
        <dbReference type="EMBL" id="KAJ1613191.1"/>
    </source>
</evidence>
<organism evidence="3 4">
    <name type="scientific">Cryptosporidium canis</name>
    <dbReference type="NCBI Taxonomy" id="195482"/>
    <lineage>
        <taxon>Eukaryota</taxon>
        <taxon>Sar</taxon>
        <taxon>Alveolata</taxon>
        <taxon>Apicomplexa</taxon>
        <taxon>Conoidasida</taxon>
        <taxon>Coccidia</taxon>
        <taxon>Eucoccidiorida</taxon>
        <taxon>Eimeriorina</taxon>
        <taxon>Cryptosporidiidae</taxon>
        <taxon>Cryptosporidium</taxon>
    </lineage>
</organism>
<gene>
    <name evidence="3" type="ORF">OJ252_1046</name>
</gene>
<feature type="region of interest" description="Disordered" evidence="1">
    <location>
        <begin position="202"/>
        <end position="521"/>
    </location>
</feature>
<keyword evidence="4" id="KW-1185">Reference proteome</keyword>
<feature type="compositionally biased region" description="Basic residues" evidence="1">
    <location>
        <begin position="271"/>
        <end position="282"/>
    </location>
</feature>
<feature type="compositionally biased region" description="Polar residues" evidence="1">
    <location>
        <begin position="335"/>
        <end position="346"/>
    </location>
</feature>